<keyword evidence="8" id="KW-0276">Fatty acid metabolism</keyword>
<comment type="catalytic activity">
    <reaction evidence="14">
        <text>(9Z)-octadecenoyl-CoA + H2O = (9Z)-octadecenoate + CoA + H(+)</text>
        <dbReference type="Rhea" id="RHEA:40139"/>
        <dbReference type="ChEBI" id="CHEBI:15377"/>
        <dbReference type="ChEBI" id="CHEBI:15378"/>
        <dbReference type="ChEBI" id="CHEBI:30823"/>
        <dbReference type="ChEBI" id="CHEBI:57287"/>
        <dbReference type="ChEBI" id="CHEBI:57387"/>
    </reaction>
    <physiologicalReaction direction="left-to-right" evidence="14">
        <dbReference type="Rhea" id="RHEA:40140"/>
    </physiologicalReaction>
</comment>
<dbReference type="InterPro" id="IPR006683">
    <property type="entry name" value="Thioestr_dom"/>
</dbReference>
<keyword evidence="26" id="KW-1185">Reference proteome</keyword>
<evidence type="ECO:0000256" key="11">
    <source>
        <dbReference type="ARBA" id="ARBA00023136"/>
    </source>
</evidence>
<organism evidence="25 26">
    <name type="scientific">Pseudonocardia hispaniensis</name>
    <dbReference type="NCBI Taxonomy" id="904933"/>
    <lineage>
        <taxon>Bacteria</taxon>
        <taxon>Bacillati</taxon>
        <taxon>Actinomycetota</taxon>
        <taxon>Actinomycetes</taxon>
        <taxon>Pseudonocardiales</taxon>
        <taxon>Pseudonocardiaceae</taxon>
        <taxon>Pseudonocardia</taxon>
    </lineage>
</organism>
<dbReference type="PANTHER" id="PTHR12418">
    <property type="entry name" value="ACYL-COENZYME A THIOESTERASE THEM4"/>
    <property type="match status" value="1"/>
</dbReference>
<keyword evidence="5" id="KW-0963">Cytoplasm</keyword>
<keyword evidence="4" id="KW-1003">Cell membrane</keyword>
<dbReference type="RefSeq" id="WP_379581369.1">
    <property type="nucleotide sequence ID" value="NZ_JBHSQW010000001.1"/>
</dbReference>
<evidence type="ECO:0000256" key="1">
    <source>
        <dbReference type="ARBA" id="ARBA00004170"/>
    </source>
</evidence>
<evidence type="ECO:0000256" key="13">
    <source>
        <dbReference type="ARBA" id="ARBA00035852"/>
    </source>
</evidence>
<comment type="catalytic activity">
    <reaction evidence="19">
        <text>octanoyl-CoA + H2O = octanoate + CoA + H(+)</text>
        <dbReference type="Rhea" id="RHEA:30143"/>
        <dbReference type="ChEBI" id="CHEBI:15377"/>
        <dbReference type="ChEBI" id="CHEBI:15378"/>
        <dbReference type="ChEBI" id="CHEBI:25646"/>
        <dbReference type="ChEBI" id="CHEBI:57287"/>
        <dbReference type="ChEBI" id="CHEBI:57386"/>
    </reaction>
    <physiologicalReaction direction="left-to-right" evidence="19">
        <dbReference type="Rhea" id="RHEA:30144"/>
    </physiologicalReaction>
</comment>
<evidence type="ECO:0000256" key="3">
    <source>
        <dbReference type="ARBA" id="ARBA00004632"/>
    </source>
</evidence>
<evidence type="ECO:0000256" key="4">
    <source>
        <dbReference type="ARBA" id="ARBA00022475"/>
    </source>
</evidence>
<reference evidence="26" key="1">
    <citation type="journal article" date="2019" name="Int. J. Syst. Evol. Microbiol.">
        <title>The Global Catalogue of Microorganisms (GCM) 10K type strain sequencing project: providing services to taxonomists for standard genome sequencing and annotation.</title>
        <authorList>
            <consortium name="The Broad Institute Genomics Platform"/>
            <consortium name="The Broad Institute Genome Sequencing Center for Infectious Disease"/>
            <person name="Wu L."/>
            <person name="Ma J."/>
        </authorList>
    </citation>
    <scope>NUCLEOTIDE SEQUENCE [LARGE SCALE GENOMIC DNA]</scope>
    <source>
        <strain evidence="26">CCM 8391</strain>
    </source>
</reference>
<dbReference type="SUPFAM" id="SSF54637">
    <property type="entry name" value="Thioesterase/thiol ester dehydrase-isomerase"/>
    <property type="match status" value="1"/>
</dbReference>
<dbReference type="EC" id="3.1.2.2" evidence="16"/>
<keyword evidence="11" id="KW-0472">Membrane</keyword>
<dbReference type="Pfam" id="PF03061">
    <property type="entry name" value="4HBT"/>
    <property type="match status" value="1"/>
</dbReference>
<evidence type="ECO:0000256" key="18">
    <source>
        <dbReference type="ARBA" id="ARBA00043210"/>
    </source>
</evidence>
<dbReference type="InterPro" id="IPR052365">
    <property type="entry name" value="THEM4/THEM5_acyl-CoA_thioest"/>
</dbReference>
<feature type="domain" description="Thioesterase" evidence="24">
    <location>
        <begin position="76"/>
        <end position="132"/>
    </location>
</feature>
<comment type="catalytic activity">
    <reaction evidence="20">
        <text>hexadecanoyl-CoA + H2O = hexadecanoate + CoA + H(+)</text>
        <dbReference type="Rhea" id="RHEA:16645"/>
        <dbReference type="ChEBI" id="CHEBI:7896"/>
        <dbReference type="ChEBI" id="CHEBI:15377"/>
        <dbReference type="ChEBI" id="CHEBI:15378"/>
        <dbReference type="ChEBI" id="CHEBI:57287"/>
        <dbReference type="ChEBI" id="CHEBI:57379"/>
        <dbReference type="EC" id="3.1.2.2"/>
    </reaction>
    <physiologicalReaction direction="left-to-right" evidence="20">
        <dbReference type="Rhea" id="RHEA:16646"/>
    </physiologicalReaction>
</comment>
<evidence type="ECO:0000313" key="25">
    <source>
        <dbReference type="EMBL" id="MFC5992622.1"/>
    </source>
</evidence>
<evidence type="ECO:0000256" key="17">
    <source>
        <dbReference type="ARBA" id="ARBA00040123"/>
    </source>
</evidence>
<keyword evidence="12" id="KW-0966">Cell projection</keyword>
<keyword evidence="9" id="KW-0809">Transit peptide</keyword>
<evidence type="ECO:0000256" key="16">
    <source>
        <dbReference type="ARBA" id="ARBA00038848"/>
    </source>
</evidence>
<proteinExistence type="inferred from homology"/>
<keyword evidence="6" id="KW-0053">Apoptosis</keyword>
<comment type="catalytic activity">
    <reaction evidence="13">
        <text>(5Z,8Z,11Z,14Z)-eicosatetraenoyl-CoA + H2O = (5Z,8Z,11Z,14Z)-eicosatetraenoate + CoA + H(+)</text>
        <dbReference type="Rhea" id="RHEA:40151"/>
        <dbReference type="ChEBI" id="CHEBI:15377"/>
        <dbReference type="ChEBI" id="CHEBI:15378"/>
        <dbReference type="ChEBI" id="CHEBI:32395"/>
        <dbReference type="ChEBI" id="CHEBI:57287"/>
        <dbReference type="ChEBI" id="CHEBI:57368"/>
    </reaction>
    <physiologicalReaction direction="left-to-right" evidence="13">
        <dbReference type="Rhea" id="RHEA:40152"/>
    </physiologicalReaction>
</comment>
<comment type="catalytic activity">
    <reaction evidence="23">
        <text>tetradecanoyl-CoA + H2O = tetradecanoate + CoA + H(+)</text>
        <dbReference type="Rhea" id="RHEA:40119"/>
        <dbReference type="ChEBI" id="CHEBI:15377"/>
        <dbReference type="ChEBI" id="CHEBI:15378"/>
        <dbReference type="ChEBI" id="CHEBI:30807"/>
        <dbReference type="ChEBI" id="CHEBI:57287"/>
        <dbReference type="ChEBI" id="CHEBI:57385"/>
    </reaction>
    <physiologicalReaction direction="left-to-right" evidence="23">
        <dbReference type="Rhea" id="RHEA:40120"/>
    </physiologicalReaction>
</comment>
<name>A0ABW1IW87_9PSEU</name>
<evidence type="ECO:0000256" key="21">
    <source>
        <dbReference type="ARBA" id="ARBA00047969"/>
    </source>
</evidence>
<evidence type="ECO:0000256" key="10">
    <source>
        <dbReference type="ARBA" id="ARBA00023098"/>
    </source>
</evidence>
<evidence type="ECO:0000256" key="23">
    <source>
        <dbReference type="ARBA" id="ARBA00048180"/>
    </source>
</evidence>
<keyword evidence="10" id="KW-0443">Lipid metabolism</keyword>
<comment type="similarity">
    <text evidence="15">Belongs to the THEM4/THEM5 thioesterase family.</text>
</comment>
<dbReference type="GO" id="GO:0016787">
    <property type="term" value="F:hydrolase activity"/>
    <property type="evidence" value="ECO:0007669"/>
    <property type="project" value="UniProtKB-KW"/>
</dbReference>
<protein>
    <recommendedName>
        <fullName evidence="17">Acyl-coenzyme A thioesterase THEM4</fullName>
        <ecNumber evidence="16">3.1.2.2</ecNumber>
    </recommendedName>
    <alternativeName>
        <fullName evidence="18">Thioesterase superfamily member 4</fullName>
    </alternativeName>
</protein>
<dbReference type="PANTHER" id="PTHR12418:SF19">
    <property type="entry name" value="ACYL-COENZYME A THIOESTERASE THEM4"/>
    <property type="match status" value="1"/>
</dbReference>
<evidence type="ECO:0000256" key="14">
    <source>
        <dbReference type="ARBA" id="ARBA00037002"/>
    </source>
</evidence>
<comment type="subcellular location">
    <subcellularLocation>
        <location evidence="3">Cell projection</location>
        <location evidence="3">Ruffle membrane</location>
    </subcellularLocation>
    <subcellularLocation>
        <location evidence="2">Cytoplasm</location>
    </subcellularLocation>
    <subcellularLocation>
        <location evidence="1">Membrane</location>
        <topology evidence="1">Peripheral membrane protein</topology>
    </subcellularLocation>
</comment>
<keyword evidence="7 25" id="KW-0378">Hydrolase</keyword>
<comment type="catalytic activity">
    <reaction evidence="22">
        <text>dodecanoyl-CoA + H2O = dodecanoate + CoA + H(+)</text>
        <dbReference type="Rhea" id="RHEA:30135"/>
        <dbReference type="ChEBI" id="CHEBI:15377"/>
        <dbReference type="ChEBI" id="CHEBI:15378"/>
        <dbReference type="ChEBI" id="CHEBI:18262"/>
        <dbReference type="ChEBI" id="CHEBI:57287"/>
        <dbReference type="ChEBI" id="CHEBI:57375"/>
    </reaction>
    <physiologicalReaction direction="left-to-right" evidence="22">
        <dbReference type="Rhea" id="RHEA:30136"/>
    </physiologicalReaction>
</comment>
<evidence type="ECO:0000256" key="7">
    <source>
        <dbReference type="ARBA" id="ARBA00022801"/>
    </source>
</evidence>
<comment type="catalytic activity">
    <reaction evidence="21">
        <text>decanoyl-CoA + H2O = decanoate + CoA + H(+)</text>
        <dbReference type="Rhea" id="RHEA:40059"/>
        <dbReference type="ChEBI" id="CHEBI:15377"/>
        <dbReference type="ChEBI" id="CHEBI:15378"/>
        <dbReference type="ChEBI" id="CHEBI:27689"/>
        <dbReference type="ChEBI" id="CHEBI:57287"/>
        <dbReference type="ChEBI" id="CHEBI:61430"/>
    </reaction>
    <physiologicalReaction direction="left-to-right" evidence="21">
        <dbReference type="Rhea" id="RHEA:40060"/>
    </physiologicalReaction>
</comment>
<evidence type="ECO:0000256" key="6">
    <source>
        <dbReference type="ARBA" id="ARBA00022703"/>
    </source>
</evidence>
<evidence type="ECO:0000313" key="26">
    <source>
        <dbReference type="Proteomes" id="UP001596302"/>
    </source>
</evidence>
<evidence type="ECO:0000256" key="19">
    <source>
        <dbReference type="ARBA" id="ARBA00047588"/>
    </source>
</evidence>
<sequence length="194" mass="20206">MSGSISQAAAAASLDGARPVPHPDAPAPGTALGQHYARCFGCGDLEHGLRMRFVVGEDLSLTGTFTVEPEHQGAPGLAHGGLLTTAFDEALGALQVFFREPAVTAELRTQFRRPVPVGSTLHIAARVDRKEGRKLWGSATGRLDALDGPLAAESSALFVVVPAEHFVRHGRAAEVAAAMANPALAGNPYVEVNP</sequence>
<dbReference type="EMBL" id="JBHSQW010000001">
    <property type="protein sequence ID" value="MFC5992622.1"/>
    <property type="molecule type" value="Genomic_DNA"/>
</dbReference>
<evidence type="ECO:0000256" key="9">
    <source>
        <dbReference type="ARBA" id="ARBA00022946"/>
    </source>
</evidence>
<evidence type="ECO:0000256" key="15">
    <source>
        <dbReference type="ARBA" id="ARBA00038456"/>
    </source>
</evidence>
<evidence type="ECO:0000256" key="8">
    <source>
        <dbReference type="ARBA" id="ARBA00022832"/>
    </source>
</evidence>
<evidence type="ECO:0000259" key="24">
    <source>
        <dbReference type="Pfam" id="PF03061"/>
    </source>
</evidence>
<dbReference type="CDD" id="cd03443">
    <property type="entry name" value="PaaI_thioesterase"/>
    <property type="match status" value="1"/>
</dbReference>
<evidence type="ECO:0000256" key="2">
    <source>
        <dbReference type="ARBA" id="ARBA00004496"/>
    </source>
</evidence>
<gene>
    <name evidence="25" type="ORF">ACFQE5_00160</name>
</gene>
<comment type="caution">
    <text evidence="25">The sequence shown here is derived from an EMBL/GenBank/DDBJ whole genome shotgun (WGS) entry which is preliminary data.</text>
</comment>
<dbReference type="Proteomes" id="UP001596302">
    <property type="component" value="Unassembled WGS sequence"/>
</dbReference>
<accession>A0ABW1IW87</accession>
<evidence type="ECO:0000256" key="20">
    <source>
        <dbReference type="ARBA" id="ARBA00047734"/>
    </source>
</evidence>
<dbReference type="InterPro" id="IPR029069">
    <property type="entry name" value="HotDog_dom_sf"/>
</dbReference>
<evidence type="ECO:0000256" key="5">
    <source>
        <dbReference type="ARBA" id="ARBA00022490"/>
    </source>
</evidence>
<evidence type="ECO:0000256" key="12">
    <source>
        <dbReference type="ARBA" id="ARBA00023273"/>
    </source>
</evidence>
<evidence type="ECO:0000256" key="22">
    <source>
        <dbReference type="ARBA" id="ARBA00048074"/>
    </source>
</evidence>
<dbReference type="Gene3D" id="3.10.129.10">
    <property type="entry name" value="Hotdog Thioesterase"/>
    <property type="match status" value="1"/>
</dbReference>